<evidence type="ECO:0000256" key="1">
    <source>
        <dbReference type="SAM" id="Phobius"/>
    </source>
</evidence>
<comment type="caution">
    <text evidence="2">The sequence shown here is derived from an EMBL/GenBank/DDBJ whole genome shotgun (WGS) entry which is preliminary data.</text>
</comment>
<dbReference type="AlphaFoldDB" id="A0A401GPF2"/>
<keyword evidence="3" id="KW-1185">Reference proteome</keyword>
<feature type="transmembrane region" description="Helical" evidence="1">
    <location>
        <begin position="95"/>
        <end position="114"/>
    </location>
</feature>
<sequence>MSAPLQVARLVSLALATAFGIIGMSVGVDALVQSDRQKNTVRQSAPAGVSVSIDTSDVFASGVVNTVVCALLAVVSSSALTTALVSAPARRASRLCAHVLLLLSVWLFAALVPFTDSVAHRQANVSATLDGAALPPSVIQAVQAQSGATGTYHAISYREWPPQPLHRPFTAYTPF</sequence>
<gene>
    <name evidence="2" type="ORF">SCP_0600060</name>
</gene>
<dbReference type="GeneID" id="38780946"/>
<feature type="transmembrane region" description="Helical" evidence="1">
    <location>
        <begin position="58"/>
        <end position="83"/>
    </location>
</feature>
<dbReference type="Proteomes" id="UP000287166">
    <property type="component" value="Unassembled WGS sequence"/>
</dbReference>
<organism evidence="2 3">
    <name type="scientific">Sparassis crispa</name>
    <dbReference type="NCBI Taxonomy" id="139825"/>
    <lineage>
        <taxon>Eukaryota</taxon>
        <taxon>Fungi</taxon>
        <taxon>Dikarya</taxon>
        <taxon>Basidiomycota</taxon>
        <taxon>Agaricomycotina</taxon>
        <taxon>Agaricomycetes</taxon>
        <taxon>Polyporales</taxon>
        <taxon>Sparassidaceae</taxon>
        <taxon>Sparassis</taxon>
    </lineage>
</organism>
<reference evidence="2 3" key="1">
    <citation type="journal article" date="2018" name="Sci. Rep.">
        <title>Genome sequence of the cauliflower mushroom Sparassis crispa (Hanabiratake) and its association with beneficial usage.</title>
        <authorList>
            <person name="Kiyama R."/>
            <person name="Furutani Y."/>
            <person name="Kawaguchi K."/>
            <person name="Nakanishi T."/>
        </authorList>
    </citation>
    <scope>NUCLEOTIDE SEQUENCE [LARGE SCALE GENOMIC DNA]</scope>
</reference>
<evidence type="ECO:0000313" key="2">
    <source>
        <dbReference type="EMBL" id="GBE84029.1"/>
    </source>
</evidence>
<dbReference type="RefSeq" id="XP_027614942.1">
    <property type="nucleotide sequence ID" value="XM_027759141.1"/>
</dbReference>
<keyword evidence="1" id="KW-1133">Transmembrane helix</keyword>
<accession>A0A401GPF2</accession>
<protein>
    <submittedName>
        <fullName evidence="2">Uncharacterized protein</fullName>
    </submittedName>
</protein>
<keyword evidence="1" id="KW-0472">Membrane</keyword>
<dbReference type="EMBL" id="BFAD01000006">
    <property type="protein sequence ID" value="GBE84029.1"/>
    <property type="molecule type" value="Genomic_DNA"/>
</dbReference>
<keyword evidence="1" id="KW-0812">Transmembrane</keyword>
<evidence type="ECO:0000313" key="3">
    <source>
        <dbReference type="Proteomes" id="UP000287166"/>
    </source>
</evidence>
<name>A0A401GPF2_9APHY</name>
<dbReference type="OrthoDB" id="2560085at2759"/>
<proteinExistence type="predicted"/>
<dbReference type="STRING" id="139825.A0A401GPF2"/>
<dbReference type="InParanoid" id="A0A401GPF2"/>